<dbReference type="Gene3D" id="1.10.10.10">
    <property type="entry name" value="Winged helix-like DNA-binding domain superfamily/Winged helix DNA-binding domain"/>
    <property type="match status" value="1"/>
</dbReference>
<proteinExistence type="predicted"/>
<evidence type="ECO:0000313" key="6">
    <source>
        <dbReference type="Proteomes" id="UP000326396"/>
    </source>
</evidence>
<accession>A0A5N6MN01</accession>
<gene>
    <name evidence="5" type="ORF">E3N88_29907</name>
</gene>
<feature type="region of interest" description="Disordered" evidence="3">
    <location>
        <begin position="1"/>
        <end position="26"/>
    </location>
</feature>
<sequence length="469" mass="50693">MDSTNLKDGSGEGSRSPERARGVSVVSAPWSKIVSSELCLPAVTVSSPAPEKSIQNASNDWYPPDTVSSVDESSTGCQTEGSDSGSNAIKKPVWSKPSNSDVEVVNLVMGAVSWPTLEDSTKAGLKLSSSESLHTLSDGSLLPAVQLTGNSSPSSHKLTSVNPSSTPNHVTHLGQRSTKRGSGIAGASLSSNGRVSKSESLHNTSGKPDTVAMDSVPKDHIPRGRFVSPPNSGNDHHHQQNSYRRGNGGPYSRGQGQGRGNQEWNQYRNFNKDTNMQSQRGGYRRGYVPPSVHNSAPFVHPPMPLPMRPLGNNVIYSDVASPIIYFQGSVPPMVPGPLPFPFLDPLHGNIMKQIEYYFSNENLVKDTYLRRNMDQQGWVTVNLIAGFKKVSSLTDNVKLILDVMRQSTIVEVQGDKMRRRNDWMKWLMPAAVQDSLAAQLQDFGLDSRSSSGELSSQLQQGGGERAAAA</sequence>
<feature type="region of interest" description="Disordered" evidence="3">
    <location>
        <begin position="446"/>
        <end position="469"/>
    </location>
</feature>
<dbReference type="InterPro" id="IPR006630">
    <property type="entry name" value="La_HTH"/>
</dbReference>
<feature type="compositionally biased region" description="Polar residues" evidence="3">
    <location>
        <begin position="66"/>
        <end position="87"/>
    </location>
</feature>
<evidence type="ECO:0000313" key="5">
    <source>
        <dbReference type="EMBL" id="KAD3640684.1"/>
    </source>
</evidence>
<name>A0A5N6MN01_9ASTR</name>
<dbReference type="EMBL" id="SZYD01000015">
    <property type="protein sequence ID" value="KAD3640684.1"/>
    <property type="molecule type" value="Genomic_DNA"/>
</dbReference>
<dbReference type="InterPro" id="IPR036390">
    <property type="entry name" value="WH_DNA-bd_sf"/>
</dbReference>
<feature type="compositionally biased region" description="Polar residues" evidence="3">
    <location>
        <begin position="148"/>
        <end position="169"/>
    </location>
</feature>
<dbReference type="SUPFAM" id="SSF46785">
    <property type="entry name" value="Winged helix' DNA-binding domain"/>
    <property type="match status" value="1"/>
</dbReference>
<feature type="compositionally biased region" description="Gly residues" evidence="3">
    <location>
        <begin position="246"/>
        <end position="259"/>
    </location>
</feature>
<feature type="domain" description="HTH La-type RNA-binding" evidence="4">
    <location>
        <begin position="340"/>
        <end position="429"/>
    </location>
</feature>
<organism evidence="5 6">
    <name type="scientific">Mikania micrantha</name>
    <name type="common">bitter vine</name>
    <dbReference type="NCBI Taxonomy" id="192012"/>
    <lineage>
        <taxon>Eukaryota</taxon>
        <taxon>Viridiplantae</taxon>
        <taxon>Streptophyta</taxon>
        <taxon>Embryophyta</taxon>
        <taxon>Tracheophyta</taxon>
        <taxon>Spermatophyta</taxon>
        <taxon>Magnoliopsida</taxon>
        <taxon>eudicotyledons</taxon>
        <taxon>Gunneridae</taxon>
        <taxon>Pentapetalae</taxon>
        <taxon>asterids</taxon>
        <taxon>campanulids</taxon>
        <taxon>Asterales</taxon>
        <taxon>Asteraceae</taxon>
        <taxon>Asteroideae</taxon>
        <taxon>Heliantheae alliance</taxon>
        <taxon>Eupatorieae</taxon>
        <taxon>Mikania</taxon>
    </lineage>
</organism>
<keyword evidence="1 2" id="KW-0694">RNA-binding</keyword>
<dbReference type="FunFam" id="1.10.10.10:FF:000131">
    <property type="entry name" value="la-related protein 1B isoform X2"/>
    <property type="match status" value="1"/>
</dbReference>
<dbReference type="SMART" id="SM00715">
    <property type="entry name" value="LA"/>
    <property type="match status" value="1"/>
</dbReference>
<dbReference type="CDD" id="cd07323">
    <property type="entry name" value="LAM"/>
    <property type="match status" value="1"/>
</dbReference>
<feature type="region of interest" description="Disordered" evidence="3">
    <location>
        <begin position="46"/>
        <end position="96"/>
    </location>
</feature>
<feature type="compositionally biased region" description="Gly residues" evidence="3">
    <location>
        <begin position="460"/>
        <end position="469"/>
    </location>
</feature>
<dbReference type="AlphaFoldDB" id="A0A5N6MN01"/>
<evidence type="ECO:0000256" key="1">
    <source>
        <dbReference type="ARBA" id="ARBA00022884"/>
    </source>
</evidence>
<dbReference type="Pfam" id="PF05383">
    <property type="entry name" value="La"/>
    <property type="match status" value="1"/>
</dbReference>
<dbReference type="PROSITE" id="PS50961">
    <property type="entry name" value="HTH_LA"/>
    <property type="match status" value="1"/>
</dbReference>
<dbReference type="OrthoDB" id="340227at2759"/>
<protein>
    <recommendedName>
        <fullName evidence="4">HTH La-type RNA-binding domain-containing protein</fullName>
    </recommendedName>
</protein>
<dbReference type="Proteomes" id="UP000326396">
    <property type="component" value="Linkage Group LG5"/>
</dbReference>
<evidence type="ECO:0000259" key="4">
    <source>
        <dbReference type="PROSITE" id="PS50961"/>
    </source>
</evidence>
<dbReference type="GO" id="GO:0003723">
    <property type="term" value="F:RNA binding"/>
    <property type="evidence" value="ECO:0007669"/>
    <property type="project" value="UniProtKB-UniRule"/>
</dbReference>
<comment type="caution">
    <text evidence="5">The sequence shown here is derived from an EMBL/GenBank/DDBJ whole genome shotgun (WGS) entry which is preliminary data.</text>
</comment>
<feature type="compositionally biased region" description="Low complexity" evidence="3">
    <location>
        <begin position="447"/>
        <end position="459"/>
    </location>
</feature>
<reference evidence="5 6" key="1">
    <citation type="submission" date="2019-05" db="EMBL/GenBank/DDBJ databases">
        <title>Mikania micrantha, genome provides insights into the molecular mechanism of rapid growth.</title>
        <authorList>
            <person name="Liu B."/>
        </authorList>
    </citation>
    <scope>NUCLEOTIDE SEQUENCE [LARGE SCALE GENOMIC DNA]</scope>
    <source>
        <strain evidence="5">NLD-2019</strain>
        <tissue evidence="5">Leaf</tissue>
    </source>
</reference>
<dbReference type="PANTHER" id="PTHR22792">
    <property type="entry name" value="LUPUS LA PROTEIN-RELATED"/>
    <property type="match status" value="1"/>
</dbReference>
<feature type="region of interest" description="Disordered" evidence="3">
    <location>
        <begin position="148"/>
        <end position="263"/>
    </location>
</feature>
<keyword evidence="6" id="KW-1185">Reference proteome</keyword>
<evidence type="ECO:0000256" key="2">
    <source>
        <dbReference type="PROSITE-ProRule" id="PRU00332"/>
    </source>
</evidence>
<dbReference type="InterPro" id="IPR036388">
    <property type="entry name" value="WH-like_DNA-bd_sf"/>
</dbReference>
<evidence type="ECO:0000256" key="3">
    <source>
        <dbReference type="SAM" id="MobiDB-lite"/>
    </source>
</evidence>
<dbReference type="InterPro" id="IPR045180">
    <property type="entry name" value="La_dom_prot"/>
</dbReference>
<dbReference type="PANTHER" id="PTHR22792:SF168">
    <property type="entry name" value="LA-TYPE HTH DOMAIN, WINGED HELIX-LIKE DNA-BINDING DOMAIN SUPERFAMILY"/>
    <property type="match status" value="1"/>
</dbReference>